<sequence length="748" mass="85719">MTVNKEIKIKSDFVDVLKEKYLSYALSTITDRALPDVRDGLKPVHRRLLYAMSELKLGSENSFKKCARVVGDVIGKYHPHGEQAVYDALVKLAQDFSHRYPLIQGQGNFGNIDGDNPAAMRYTESRLTYISELIMEKMNDKTIDFVGNYDESEFEPKVFPSSFPNLLANGSSGIAVGMATNIPPHNILEILNMALKLIENRDISDSQLMSDFFGPDFPTGGLITSSREEINEIYSKGRGTIKLRCRWEEIKDKSSYSIKITEIPFGIQKSKLIEKLADCVINKSIPEISDIRDESDEKVCIIIKPKNKDITSKQLMSKIFQLSDLEISLSINMNVLQDGDNKVPKVLSIKNILEQWLDHRHEMLIKSNQYYLERAENRIHNLEGYLVVYLNMDRVIAIIRNSDSPKDDLITAFELSERQADSILDMKLRSLRKLEELVIKKDLKNLMKERNGIKLLLGSKIKQKNEMINQIIHLQNRFHDNAYLKKMGTRLTGFEDGAANEYKIDQIVSPVTLVLTDKGWLKTFSGHEIENQEIKIKDGDSIKYLHRLYSNDRVLLFSNYGKAYSLYLDKVNLSLMDYQPIRRFINLDSDEEIIELILDDSSNQELVMISVRGKGLIVEQTKMFSSTKNGKRVMRFTNTEDYLKLIFPIKGSHIAMFNSSGNLLVFNHMELKRMTQGSGIIFQRVKTAEIVDAKTLSPDDGITLISVKNKRSKFQLKDLENYIADRGRVGKRIAISNIHNFFFEKRSD</sequence>
<dbReference type="GO" id="GO:0003918">
    <property type="term" value="F:DNA topoisomerase type II (double strand cut, ATP-hydrolyzing) activity"/>
    <property type="evidence" value="ECO:0007669"/>
    <property type="project" value="UniProtKB-EC"/>
</dbReference>
<dbReference type="GO" id="GO:0006265">
    <property type="term" value="P:DNA topological change"/>
    <property type="evidence" value="ECO:0007669"/>
    <property type="project" value="UniProtKB-UniRule"/>
</dbReference>
<dbReference type="Gene3D" id="1.10.268.10">
    <property type="entry name" value="Topoisomerase, domain 3"/>
    <property type="match status" value="1"/>
</dbReference>
<protein>
    <submittedName>
        <fullName evidence="9">DNA topoisomerase IV subunit A</fullName>
        <ecNumber evidence="9">5.99.1.3</ecNumber>
    </submittedName>
</protein>
<dbReference type="PROSITE" id="PS52040">
    <property type="entry name" value="TOPO_IIA"/>
    <property type="match status" value="1"/>
</dbReference>
<dbReference type="EMBL" id="QOQD01000010">
    <property type="protein sequence ID" value="RCL73097.1"/>
    <property type="molecule type" value="Genomic_DNA"/>
</dbReference>
<evidence type="ECO:0000313" key="9">
    <source>
        <dbReference type="EMBL" id="RCL73097.1"/>
    </source>
</evidence>
<dbReference type="SUPFAM" id="SSF101904">
    <property type="entry name" value="GyrA/ParC C-terminal domain-like"/>
    <property type="match status" value="1"/>
</dbReference>
<proteinExistence type="predicted"/>
<dbReference type="CDD" id="cd00187">
    <property type="entry name" value="TOP4c"/>
    <property type="match status" value="1"/>
</dbReference>
<dbReference type="EC" id="5.99.1.3" evidence="9"/>
<evidence type="ECO:0000256" key="6">
    <source>
        <dbReference type="ARBA" id="ARBA00023235"/>
    </source>
</evidence>
<dbReference type="InterPro" id="IPR013757">
    <property type="entry name" value="Topo_IIA_A_a_sf"/>
</dbReference>
<dbReference type="PANTHER" id="PTHR43493:SF1">
    <property type="entry name" value="DNA TOPOISOMERASE 4 SUBUNIT A"/>
    <property type="match status" value="1"/>
</dbReference>
<dbReference type="GO" id="GO:0009330">
    <property type="term" value="C:DNA topoisomerase type II (double strand cut, ATP-hydrolyzing) complex"/>
    <property type="evidence" value="ECO:0007669"/>
    <property type="project" value="TreeGrafter"/>
</dbReference>
<evidence type="ECO:0000313" key="10">
    <source>
        <dbReference type="Proteomes" id="UP000253570"/>
    </source>
</evidence>
<dbReference type="Gene3D" id="3.90.199.10">
    <property type="entry name" value="Topoisomerase II, domain 5"/>
    <property type="match status" value="1"/>
</dbReference>
<dbReference type="NCBIfam" id="NF004044">
    <property type="entry name" value="PRK05561.1"/>
    <property type="match status" value="1"/>
</dbReference>
<dbReference type="InterPro" id="IPR013760">
    <property type="entry name" value="Topo_IIA-like_dom_sf"/>
</dbReference>
<reference evidence="9 10" key="1">
    <citation type="journal article" date="2018" name="Microbiome">
        <title>Fine metagenomic profile of the Mediterranean stratified and mixed water columns revealed by assembly and recruitment.</title>
        <authorList>
            <person name="Haro-Moreno J.M."/>
            <person name="Lopez-Perez M."/>
            <person name="De La Torre J.R."/>
            <person name="Picazo A."/>
            <person name="Camacho A."/>
            <person name="Rodriguez-Valera F."/>
        </authorList>
    </citation>
    <scope>NUCLEOTIDE SEQUENCE [LARGE SCALE GENOMIC DNA]</scope>
    <source>
        <strain evidence="9">MED-G57</strain>
    </source>
</reference>
<dbReference type="AlphaFoldDB" id="A0A368DMP4"/>
<keyword evidence="5" id="KW-0472">Membrane</keyword>
<evidence type="ECO:0000256" key="4">
    <source>
        <dbReference type="ARBA" id="ARBA00023125"/>
    </source>
</evidence>
<dbReference type="Gene3D" id="2.120.10.90">
    <property type="entry name" value="DNA gyrase/topoisomerase IV, subunit A, C-terminal"/>
    <property type="match status" value="1"/>
</dbReference>
<keyword evidence="4 7" id="KW-0238">DNA-binding</keyword>
<dbReference type="InterPro" id="IPR013758">
    <property type="entry name" value="Topo_IIA_A/C_ab"/>
</dbReference>
<keyword evidence="6 7" id="KW-0413">Isomerase</keyword>
<feature type="active site" description="O-(5'-phospho-DNA)-tyrosine intermediate" evidence="7">
    <location>
        <position position="122"/>
    </location>
</feature>
<dbReference type="Gene3D" id="3.30.1360.40">
    <property type="match status" value="1"/>
</dbReference>
<dbReference type="GO" id="GO:0005737">
    <property type="term" value="C:cytoplasm"/>
    <property type="evidence" value="ECO:0007669"/>
    <property type="project" value="TreeGrafter"/>
</dbReference>
<comment type="catalytic activity">
    <reaction evidence="1 7">
        <text>ATP-dependent breakage, passage and rejoining of double-stranded DNA.</text>
        <dbReference type="EC" id="5.6.2.2"/>
    </reaction>
</comment>
<gene>
    <name evidence="9" type="primary">parC</name>
    <name evidence="9" type="ORF">DBW71_04675</name>
</gene>
<dbReference type="SMART" id="SM00434">
    <property type="entry name" value="TOP4c"/>
    <property type="match status" value="1"/>
</dbReference>
<organism evidence="9 10">
    <name type="scientific">PS1 clade bacterium</name>
    <dbReference type="NCBI Taxonomy" id="2175152"/>
    <lineage>
        <taxon>Bacteria</taxon>
        <taxon>Pseudomonadati</taxon>
        <taxon>Pseudomonadota</taxon>
        <taxon>Alphaproteobacteria</taxon>
        <taxon>PS1 clade</taxon>
    </lineage>
</organism>
<evidence type="ECO:0000259" key="8">
    <source>
        <dbReference type="PROSITE" id="PS52040"/>
    </source>
</evidence>
<evidence type="ECO:0000256" key="1">
    <source>
        <dbReference type="ARBA" id="ARBA00000185"/>
    </source>
</evidence>
<dbReference type="GO" id="GO:0003677">
    <property type="term" value="F:DNA binding"/>
    <property type="evidence" value="ECO:0007669"/>
    <property type="project" value="UniProtKB-UniRule"/>
</dbReference>
<evidence type="ECO:0000256" key="3">
    <source>
        <dbReference type="ARBA" id="ARBA00023029"/>
    </source>
</evidence>
<accession>A0A368DMP4</accession>
<dbReference type="InterPro" id="IPR002205">
    <property type="entry name" value="Topo_IIA_dom_A"/>
</dbReference>
<evidence type="ECO:0000256" key="2">
    <source>
        <dbReference type="ARBA" id="ARBA00022475"/>
    </source>
</evidence>
<dbReference type="Proteomes" id="UP000253570">
    <property type="component" value="Unassembled WGS sequence"/>
</dbReference>
<keyword evidence="3 7" id="KW-0799">Topoisomerase</keyword>
<dbReference type="SUPFAM" id="SSF56719">
    <property type="entry name" value="Type II DNA topoisomerase"/>
    <property type="match status" value="1"/>
</dbReference>
<feature type="domain" description="Topo IIA-type catalytic" evidence="8">
    <location>
        <begin position="34"/>
        <end position="502"/>
    </location>
</feature>
<evidence type="ECO:0000256" key="7">
    <source>
        <dbReference type="PROSITE-ProRule" id="PRU01384"/>
    </source>
</evidence>
<dbReference type="Pfam" id="PF00521">
    <property type="entry name" value="DNA_topoisoIV"/>
    <property type="match status" value="1"/>
</dbReference>
<evidence type="ECO:0000256" key="5">
    <source>
        <dbReference type="ARBA" id="ARBA00023136"/>
    </source>
</evidence>
<dbReference type="InterPro" id="IPR050220">
    <property type="entry name" value="Type_II_DNA_Topoisomerases"/>
</dbReference>
<dbReference type="GO" id="GO:0005524">
    <property type="term" value="F:ATP binding"/>
    <property type="evidence" value="ECO:0007669"/>
    <property type="project" value="InterPro"/>
</dbReference>
<dbReference type="InterPro" id="IPR035516">
    <property type="entry name" value="Gyrase/topoIV_suA_C"/>
</dbReference>
<dbReference type="PANTHER" id="PTHR43493">
    <property type="entry name" value="DNA GYRASE/TOPOISOMERASE SUBUNIT A"/>
    <property type="match status" value="1"/>
</dbReference>
<name>A0A368DMP4_9PROT</name>
<dbReference type="NCBIfam" id="TIGR01062">
    <property type="entry name" value="parC_Gneg"/>
    <property type="match status" value="1"/>
</dbReference>
<keyword evidence="2" id="KW-1003">Cell membrane</keyword>
<comment type="caution">
    <text evidence="9">The sequence shown here is derived from an EMBL/GenBank/DDBJ whole genome shotgun (WGS) entry which is preliminary data.</text>
</comment>